<dbReference type="AlphaFoldDB" id="V2Z5M8"/>
<dbReference type="GO" id="GO:0003700">
    <property type="term" value="F:DNA-binding transcription factor activity"/>
    <property type="evidence" value="ECO:0007669"/>
    <property type="project" value="TreeGrafter"/>
</dbReference>
<dbReference type="PANTHER" id="PTHR33221:SF15">
    <property type="entry name" value="HTH-TYPE TRANSCRIPTIONAL REGULATOR YWGB-RELATED"/>
    <property type="match status" value="1"/>
</dbReference>
<accession>V2Z5M8</accession>
<dbReference type="Gene3D" id="1.10.10.10">
    <property type="entry name" value="Winged helix-like DNA-binding domain superfamily/Winged helix DNA-binding domain"/>
    <property type="match status" value="1"/>
</dbReference>
<dbReference type="eggNOG" id="COG1959">
    <property type="taxonomic scope" value="Bacteria"/>
</dbReference>
<protein>
    <submittedName>
        <fullName evidence="1">Transcriptional regulator, Rrf2 family</fullName>
    </submittedName>
</protein>
<dbReference type="STRING" id="592026.GCWU0000282_002354"/>
<evidence type="ECO:0000313" key="2">
    <source>
        <dbReference type="Proteomes" id="UP000018227"/>
    </source>
</evidence>
<dbReference type="PANTHER" id="PTHR33221">
    <property type="entry name" value="WINGED HELIX-TURN-HELIX TRANSCRIPTIONAL REGULATOR, RRF2 FAMILY"/>
    <property type="match status" value="1"/>
</dbReference>
<dbReference type="HOGENOM" id="CLU_107144_4_2_9"/>
<dbReference type="Proteomes" id="UP000018227">
    <property type="component" value="Unassembled WGS sequence"/>
</dbReference>
<evidence type="ECO:0000313" key="1">
    <source>
        <dbReference type="EMBL" id="ESL02220.1"/>
    </source>
</evidence>
<reference evidence="1 2" key="1">
    <citation type="submission" date="2013-06" db="EMBL/GenBank/DDBJ databases">
        <authorList>
            <person name="Weinstock G."/>
            <person name="Sodergren E."/>
            <person name="Clifton S."/>
            <person name="Fulton L."/>
            <person name="Fulton B."/>
            <person name="Courtney L."/>
            <person name="Fronick C."/>
            <person name="Harrison M."/>
            <person name="Strong C."/>
            <person name="Farmer C."/>
            <person name="Delahaunty K."/>
            <person name="Markovic C."/>
            <person name="Hall O."/>
            <person name="Minx P."/>
            <person name="Tomlinson C."/>
            <person name="Mitreva M."/>
            <person name="Nelson J."/>
            <person name="Hou S."/>
            <person name="Wollam A."/>
            <person name="Pepin K.H."/>
            <person name="Johnson M."/>
            <person name="Bhonagiri V."/>
            <person name="Nash W.E."/>
            <person name="Warren W."/>
            <person name="Chinwalla A."/>
            <person name="Mardis E.R."/>
            <person name="Wilson R.K."/>
        </authorList>
    </citation>
    <scope>NUCLEOTIDE SEQUENCE [LARGE SCALE GENOMIC DNA]</scope>
    <source>
        <strain evidence="1 2">ATCC 51271</strain>
    </source>
</reference>
<dbReference type="OrthoDB" id="213028at2"/>
<name>V2Z5M8_9FIRM</name>
<proteinExistence type="predicted"/>
<gene>
    <name evidence="1" type="ORF">GCWU0000282_002354</name>
</gene>
<dbReference type="RefSeq" id="WP_023355214.1">
    <property type="nucleotide sequence ID" value="NZ_KI535369.1"/>
</dbReference>
<dbReference type="InterPro" id="IPR036390">
    <property type="entry name" value="WH_DNA-bd_sf"/>
</dbReference>
<dbReference type="PROSITE" id="PS51197">
    <property type="entry name" value="HTH_RRF2_2"/>
    <property type="match status" value="1"/>
</dbReference>
<dbReference type="GO" id="GO:0005829">
    <property type="term" value="C:cytosol"/>
    <property type="evidence" value="ECO:0007669"/>
    <property type="project" value="TreeGrafter"/>
</dbReference>
<dbReference type="Pfam" id="PF02082">
    <property type="entry name" value="Rrf2"/>
    <property type="match status" value="1"/>
</dbReference>
<dbReference type="InterPro" id="IPR000944">
    <property type="entry name" value="Tscrpt_reg_Rrf2"/>
</dbReference>
<dbReference type="SUPFAM" id="SSF46785">
    <property type="entry name" value="Winged helix' DNA-binding domain"/>
    <property type="match status" value="1"/>
</dbReference>
<sequence length="146" mass="16433">MDTKFSSAIHTLILISEAEVPMSSEQIAGSVGTNASYIRKLTTRLSKAEIIEGRRGVSGFTLKKKPSEITLLDIYKAVMEVNEIHIFDIHQNSNDMCVVGQNIKPVLSGMFKEMEEQVEMQLKAMTLENCMDIMKNNIKPGKNRRK</sequence>
<keyword evidence="2" id="KW-1185">Reference proteome</keyword>
<dbReference type="InterPro" id="IPR036388">
    <property type="entry name" value="WH-like_DNA-bd_sf"/>
</dbReference>
<comment type="caution">
    <text evidence="1">The sequence shown here is derived from an EMBL/GenBank/DDBJ whole genome shotgun (WGS) entry which is preliminary data.</text>
</comment>
<organism evidence="1 2">
    <name type="scientific">Catonella morbi ATCC 51271</name>
    <dbReference type="NCBI Taxonomy" id="592026"/>
    <lineage>
        <taxon>Bacteria</taxon>
        <taxon>Bacillati</taxon>
        <taxon>Bacillota</taxon>
        <taxon>Clostridia</taxon>
        <taxon>Lachnospirales</taxon>
        <taxon>Lachnospiraceae</taxon>
        <taxon>Catonella</taxon>
    </lineage>
</organism>
<dbReference type="EMBL" id="ACIL03000016">
    <property type="protein sequence ID" value="ESL02220.1"/>
    <property type="molecule type" value="Genomic_DNA"/>
</dbReference>